<dbReference type="STRING" id="149040.A0A194XGY3"/>
<dbReference type="InParanoid" id="A0A194XGY3"/>
<dbReference type="PANTHER" id="PTHR33112">
    <property type="entry name" value="DOMAIN PROTEIN, PUTATIVE-RELATED"/>
    <property type="match status" value="1"/>
</dbReference>
<dbReference type="KEGG" id="psco:LY89DRAFT_581722"/>
<gene>
    <name evidence="2" type="ORF">LY89DRAFT_581722</name>
</gene>
<dbReference type="GeneID" id="28818850"/>
<dbReference type="EMBL" id="KQ947411">
    <property type="protein sequence ID" value="KUJ19460.1"/>
    <property type="molecule type" value="Genomic_DNA"/>
</dbReference>
<protein>
    <submittedName>
        <fullName evidence="2">HET-domain-containing protein</fullName>
    </submittedName>
</protein>
<feature type="domain" description="Heterokaryon incompatibility" evidence="1">
    <location>
        <begin position="105"/>
        <end position="252"/>
    </location>
</feature>
<evidence type="ECO:0000313" key="3">
    <source>
        <dbReference type="Proteomes" id="UP000070700"/>
    </source>
</evidence>
<evidence type="ECO:0000259" key="1">
    <source>
        <dbReference type="Pfam" id="PF06985"/>
    </source>
</evidence>
<dbReference type="Proteomes" id="UP000070700">
    <property type="component" value="Unassembled WGS sequence"/>
</dbReference>
<dbReference type="RefSeq" id="XP_018073815.1">
    <property type="nucleotide sequence ID" value="XM_018209124.1"/>
</dbReference>
<dbReference type="Pfam" id="PF06985">
    <property type="entry name" value="HET"/>
    <property type="match status" value="1"/>
</dbReference>
<feature type="non-terminal residue" evidence="2">
    <location>
        <position position="346"/>
    </location>
</feature>
<proteinExistence type="predicted"/>
<keyword evidence="3" id="KW-1185">Reference proteome</keyword>
<dbReference type="OrthoDB" id="3486565at2759"/>
<dbReference type="AlphaFoldDB" id="A0A194XGY3"/>
<accession>A0A194XGY3</accession>
<dbReference type="InterPro" id="IPR010730">
    <property type="entry name" value="HET"/>
</dbReference>
<sequence length="346" mass="39429">MAYVTWTLKDRPQSLWKFDAVWIFGTGLDGGFAGEVGNGSWREKYPSLPVNSREALGLAKSWLERCESSHKICGVRRNDWHPTRLLYVGNNTIKLKTDMTTPVRYATLSHCWGKLHITRLETTNLDQFILKIPESALCKTFLHAIVVTRFLSLEYLWIDSLCIIQNDAEDWAKEAALMADVYGQSTISIAASGAVDGSEGCFFDRDNRYFWNMPFKVSESGKKQTLIMANTQIFERCIRHTELSKRAWVLQERLLAPRTLHFSKAQVSWECKEANACESYPNGFPEFLDMNSALDGFAKGATPSWEKVVQLYSRCLLTFEKDKLPALMGIAKMFQEATKMKYLVGL</sequence>
<name>A0A194XGY3_MOLSC</name>
<reference evidence="2 3" key="1">
    <citation type="submission" date="2015-10" db="EMBL/GenBank/DDBJ databases">
        <title>Full genome of DAOMC 229536 Phialocephala scopiformis, a fungal endophyte of spruce producing the potent anti-insectan compound rugulosin.</title>
        <authorList>
            <consortium name="DOE Joint Genome Institute"/>
            <person name="Walker A.K."/>
            <person name="Frasz S.L."/>
            <person name="Seifert K.A."/>
            <person name="Miller J.D."/>
            <person name="Mondo S.J."/>
            <person name="Labutti K."/>
            <person name="Lipzen A."/>
            <person name="Dockter R."/>
            <person name="Kennedy M."/>
            <person name="Grigoriev I.V."/>
            <person name="Spatafora J.W."/>
        </authorList>
    </citation>
    <scope>NUCLEOTIDE SEQUENCE [LARGE SCALE GENOMIC DNA]</scope>
    <source>
        <strain evidence="2 3">CBS 120377</strain>
    </source>
</reference>
<organism evidence="2 3">
    <name type="scientific">Mollisia scopiformis</name>
    <name type="common">Conifer needle endophyte fungus</name>
    <name type="synonym">Phialocephala scopiformis</name>
    <dbReference type="NCBI Taxonomy" id="149040"/>
    <lineage>
        <taxon>Eukaryota</taxon>
        <taxon>Fungi</taxon>
        <taxon>Dikarya</taxon>
        <taxon>Ascomycota</taxon>
        <taxon>Pezizomycotina</taxon>
        <taxon>Leotiomycetes</taxon>
        <taxon>Helotiales</taxon>
        <taxon>Mollisiaceae</taxon>
        <taxon>Mollisia</taxon>
    </lineage>
</organism>
<evidence type="ECO:0000313" key="2">
    <source>
        <dbReference type="EMBL" id="KUJ19460.1"/>
    </source>
</evidence>
<dbReference type="PANTHER" id="PTHR33112:SF8">
    <property type="entry name" value="HETEROKARYON INCOMPATIBILITY DOMAIN-CONTAINING PROTEIN"/>
    <property type="match status" value="1"/>
</dbReference>